<gene>
    <name evidence="3" type="ORF">S01H1_42884</name>
</gene>
<proteinExistence type="predicted"/>
<comment type="caution">
    <text evidence="3">The sequence shown here is derived from an EMBL/GenBank/DDBJ whole genome shotgun (WGS) entry which is preliminary data.</text>
</comment>
<feature type="domain" description="Glycosyltransferase subfamily 4-like N-terminal" evidence="2">
    <location>
        <begin position="13"/>
        <end position="160"/>
    </location>
</feature>
<protein>
    <recommendedName>
        <fullName evidence="2">Glycosyltransferase subfamily 4-like N-terminal domain-containing protein</fullName>
    </recommendedName>
</protein>
<dbReference type="EMBL" id="BARS01027291">
    <property type="protein sequence ID" value="GAG10297.1"/>
    <property type="molecule type" value="Genomic_DNA"/>
</dbReference>
<keyword evidence="1" id="KW-0812">Transmembrane</keyword>
<sequence length="162" mass="18403">MLLENAPYSRDARVPHEAKALASAGYEVSVICPGGPQQPRRELRDRVQIYRFPSPPAGDGFLGYLLEYGYAMVATFFLSLLVLLREGFDVVHAHCPPDTFVFIAAFYKLLGKRFVYDHHDLTPELYCARFRDNGSRLVYHTLILLERLSCRLADHVIATNQS</sequence>
<reference evidence="3" key="1">
    <citation type="journal article" date="2014" name="Front. Microbiol.">
        <title>High frequency of phylogenetically diverse reductive dehalogenase-homologous genes in deep subseafloor sedimentary metagenomes.</title>
        <authorList>
            <person name="Kawai M."/>
            <person name="Futagami T."/>
            <person name="Toyoda A."/>
            <person name="Takaki Y."/>
            <person name="Nishi S."/>
            <person name="Hori S."/>
            <person name="Arai W."/>
            <person name="Tsubouchi T."/>
            <person name="Morono Y."/>
            <person name="Uchiyama I."/>
            <person name="Ito T."/>
            <person name="Fujiyama A."/>
            <person name="Inagaki F."/>
            <person name="Takami H."/>
        </authorList>
    </citation>
    <scope>NUCLEOTIDE SEQUENCE</scope>
    <source>
        <strain evidence="3">Expedition CK06-06</strain>
    </source>
</reference>
<name>X0VGE9_9ZZZZ</name>
<dbReference type="AlphaFoldDB" id="X0VGE9"/>
<evidence type="ECO:0000256" key="1">
    <source>
        <dbReference type="SAM" id="Phobius"/>
    </source>
</evidence>
<keyword evidence="1" id="KW-1133">Transmembrane helix</keyword>
<dbReference type="SUPFAM" id="SSF53756">
    <property type="entry name" value="UDP-Glycosyltransferase/glycogen phosphorylase"/>
    <property type="match status" value="1"/>
</dbReference>
<accession>X0VGE9</accession>
<dbReference type="InterPro" id="IPR028098">
    <property type="entry name" value="Glyco_trans_4-like_N"/>
</dbReference>
<organism evidence="3">
    <name type="scientific">marine sediment metagenome</name>
    <dbReference type="NCBI Taxonomy" id="412755"/>
    <lineage>
        <taxon>unclassified sequences</taxon>
        <taxon>metagenomes</taxon>
        <taxon>ecological metagenomes</taxon>
    </lineage>
</organism>
<keyword evidence="1" id="KW-0472">Membrane</keyword>
<dbReference type="Pfam" id="PF13579">
    <property type="entry name" value="Glyco_trans_4_4"/>
    <property type="match status" value="1"/>
</dbReference>
<feature type="transmembrane region" description="Helical" evidence="1">
    <location>
        <begin position="61"/>
        <end position="84"/>
    </location>
</feature>
<dbReference type="Gene3D" id="3.40.50.2000">
    <property type="entry name" value="Glycogen Phosphorylase B"/>
    <property type="match status" value="1"/>
</dbReference>
<evidence type="ECO:0000313" key="3">
    <source>
        <dbReference type="EMBL" id="GAG10297.1"/>
    </source>
</evidence>
<evidence type="ECO:0000259" key="2">
    <source>
        <dbReference type="Pfam" id="PF13579"/>
    </source>
</evidence>
<feature type="non-terminal residue" evidence="3">
    <location>
        <position position="162"/>
    </location>
</feature>